<evidence type="ECO:0000256" key="2">
    <source>
        <dbReference type="ARBA" id="ARBA00022827"/>
    </source>
</evidence>
<organism evidence="4 5">
    <name type="scientific">Paucibacter sediminis</name>
    <dbReference type="NCBI Taxonomy" id="3019553"/>
    <lineage>
        <taxon>Bacteria</taxon>
        <taxon>Pseudomonadati</taxon>
        <taxon>Pseudomonadota</taxon>
        <taxon>Betaproteobacteria</taxon>
        <taxon>Burkholderiales</taxon>
        <taxon>Sphaerotilaceae</taxon>
        <taxon>Roseateles</taxon>
    </lineage>
</organism>
<dbReference type="RefSeq" id="WP_285233942.1">
    <property type="nucleotide sequence ID" value="NZ_CP116346.1"/>
</dbReference>
<dbReference type="PRINTS" id="PR00420">
    <property type="entry name" value="RNGMNOXGNASE"/>
</dbReference>
<name>A0AA95NKT7_9BURK</name>
<dbReference type="GO" id="GO:0043639">
    <property type="term" value="P:benzoate catabolic process"/>
    <property type="evidence" value="ECO:0007669"/>
    <property type="project" value="InterPro"/>
</dbReference>
<keyword evidence="2" id="KW-0274">FAD</keyword>
<protein>
    <submittedName>
        <fullName evidence="4">4-hydroxybenzoate 3-monooxygenase</fullName>
        <ecNumber evidence="4">1.14.13.2</ecNumber>
    </submittedName>
</protein>
<feature type="domain" description="FAD-binding" evidence="3">
    <location>
        <begin position="3"/>
        <end position="343"/>
    </location>
</feature>
<dbReference type="AlphaFoldDB" id="A0AA95NKT7"/>
<sequence>MQRTQVAIIGAGPSGLLLGVLLHQAGIANVILEQRSGDYVLSRIRAGILEQTLTELLDEAGVGARMRREGLVHHGIYLSTQGQRHRIDLSALTGDKSVLVYGQTEVTRDLMEARMAAGLQTLYEVDHVSVHGIESSPSVRYQRGGQSHELHCDFIAGCDGFHGISRTSVPRDAIRTYERIYPFGWLGVLADAPPPAEELVYAQHQRGFALCSMRSRTRVRCYVQCNLSDKVEQWSDERFWAELRCRLDGETAAALQPAPALEKSIAPLRSFVAEPLRFGRLFLAGDAGHIVPPTGAKGLNLAASDVRYLSRGLIEHYRDHSDAGLDSYSEKALRRIWRAERFSWSMTKLMHCFPDIAGFDHKLQQAELEYLLSSRAAQAVLAENYVGLPFED</sequence>
<reference evidence="4" key="1">
    <citation type="submission" date="2023-01" db="EMBL/GenBank/DDBJ databases">
        <title>Whole genome sequence of Paucibacter sp. S2-9 isolated from pond sediment.</title>
        <authorList>
            <person name="Jung J.Y."/>
        </authorList>
    </citation>
    <scope>NUCLEOTIDE SEQUENCE</scope>
    <source>
        <strain evidence="4">S2-9</strain>
    </source>
</reference>
<dbReference type="GO" id="GO:0018659">
    <property type="term" value="F:4-hydroxybenzoate 3-monooxygenase activity"/>
    <property type="evidence" value="ECO:0007669"/>
    <property type="project" value="UniProtKB-EC"/>
</dbReference>
<dbReference type="InterPro" id="IPR012733">
    <property type="entry name" value="HB_mOase"/>
</dbReference>
<dbReference type="KEGG" id="pais:PFX98_04340"/>
<evidence type="ECO:0000313" key="4">
    <source>
        <dbReference type="EMBL" id="WIT12841.1"/>
    </source>
</evidence>
<dbReference type="Proteomes" id="UP001177769">
    <property type="component" value="Chromosome"/>
</dbReference>
<evidence type="ECO:0000256" key="1">
    <source>
        <dbReference type="ARBA" id="ARBA00022630"/>
    </source>
</evidence>
<dbReference type="NCBIfam" id="TIGR02360">
    <property type="entry name" value="pbenz_hydroxyl"/>
    <property type="match status" value="1"/>
</dbReference>
<dbReference type="EC" id="1.14.13.2" evidence="4"/>
<dbReference type="Gene3D" id="3.50.50.60">
    <property type="entry name" value="FAD/NAD(P)-binding domain"/>
    <property type="match status" value="1"/>
</dbReference>
<dbReference type="InterPro" id="IPR036188">
    <property type="entry name" value="FAD/NAD-bd_sf"/>
</dbReference>
<dbReference type="GO" id="GO:0071949">
    <property type="term" value="F:FAD binding"/>
    <property type="evidence" value="ECO:0007669"/>
    <property type="project" value="InterPro"/>
</dbReference>
<dbReference type="InterPro" id="IPR002938">
    <property type="entry name" value="FAD-bd"/>
</dbReference>
<proteinExistence type="predicted"/>
<dbReference type="PANTHER" id="PTHR43004:SF3">
    <property type="entry name" value="P-HYDROXYBENZOATE HYDROXYLASE"/>
    <property type="match status" value="1"/>
</dbReference>
<dbReference type="InterPro" id="IPR050641">
    <property type="entry name" value="RIFMO-like"/>
</dbReference>
<keyword evidence="4" id="KW-0560">Oxidoreductase</keyword>
<keyword evidence="5" id="KW-1185">Reference proteome</keyword>
<accession>A0AA95NKT7</accession>
<evidence type="ECO:0000259" key="3">
    <source>
        <dbReference type="Pfam" id="PF01494"/>
    </source>
</evidence>
<keyword evidence="1" id="KW-0285">Flavoprotein</keyword>
<dbReference type="EMBL" id="CP116346">
    <property type="protein sequence ID" value="WIT12841.1"/>
    <property type="molecule type" value="Genomic_DNA"/>
</dbReference>
<evidence type="ECO:0000313" key="5">
    <source>
        <dbReference type="Proteomes" id="UP001177769"/>
    </source>
</evidence>
<gene>
    <name evidence="4" type="primary">pobA</name>
    <name evidence="4" type="ORF">PFX98_04340</name>
</gene>
<dbReference type="SUPFAM" id="SSF54373">
    <property type="entry name" value="FAD-linked reductases, C-terminal domain"/>
    <property type="match status" value="1"/>
</dbReference>
<dbReference type="PANTHER" id="PTHR43004">
    <property type="entry name" value="TRK SYSTEM POTASSIUM UPTAKE PROTEIN"/>
    <property type="match status" value="1"/>
</dbReference>
<dbReference type="Gene3D" id="3.30.9.10">
    <property type="entry name" value="D-Amino Acid Oxidase, subunit A, domain 2"/>
    <property type="match status" value="1"/>
</dbReference>
<dbReference type="NCBIfam" id="NF006091">
    <property type="entry name" value="PRK08243.1"/>
    <property type="match status" value="1"/>
</dbReference>
<dbReference type="Pfam" id="PF01494">
    <property type="entry name" value="FAD_binding_3"/>
    <property type="match status" value="1"/>
</dbReference>
<dbReference type="SUPFAM" id="SSF51905">
    <property type="entry name" value="FAD/NAD(P)-binding domain"/>
    <property type="match status" value="1"/>
</dbReference>